<dbReference type="Proteomes" id="UP001596958">
    <property type="component" value="Unassembled WGS sequence"/>
</dbReference>
<sequence>MNITKYLEHVDKEAKEIFSKTIQDSASFGKAHFLSTCLFEFSQSIQDLNEQEMLRTVCSQLESGMINLAYGLYRQAFASLRLAFEMCLGAVHFSIHKMEHFEWIHGKADIKWAKLIDSENGVLSKRFANAFFPELSEIMPSYNDRAGKAYRELSEFVHGNSQTWLKSGIVLKYNDTLKGHYFSLLKEVGEIILIVISCRYLKYFKKEAFESMDFLATELNHIDPIREFLGGPKQIR</sequence>
<comment type="caution">
    <text evidence="1">The sequence shown here is derived from an EMBL/GenBank/DDBJ whole genome shotgun (WGS) entry which is preliminary data.</text>
</comment>
<protein>
    <recommendedName>
        <fullName evidence="3">AbiV family abortive infection protein</fullName>
    </recommendedName>
</protein>
<evidence type="ECO:0000313" key="1">
    <source>
        <dbReference type="EMBL" id="MFD0751275.1"/>
    </source>
</evidence>
<gene>
    <name evidence="1" type="ORF">ACFQZS_14085</name>
</gene>
<proteinExistence type="predicted"/>
<name>A0ABW2YZR4_9SPHI</name>
<dbReference type="EMBL" id="JBHTHU010000019">
    <property type="protein sequence ID" value="MFD0751275.1"/>
    <property type="molecule type" value="Genomic_DNA"/>
</dbReference>
<evidence type="ECO:0000313" key="2">
    <source>
        <dbReference type="Proteomes" id="UP001596958"/>
    </source>
</evidence>
<evidence type="ECO:0008006" key="3">
    <source>
        <dbReference type="Google" id="ProtNLM"/>
    </source>
</evidence>
<accession>A0ABW2YZR4</accession>
<keyword evidence="2" id="KW-1185">Reference proteome</keyword>
<organism evidence="1 2">
    <name type="scientific">Mucilaginibacter calamicampi</name>
    <dbReference type="NCBI Taxonomy" id="1302352"/>
    <lineage>
        <taxon>Bacteria</taxon>
        <taxon>Pseudomonadati</taxon>
        <taxon>Bacteroidota</taxon>
        <taxon>Sphingobacteriia</taxon>
        <taxon>Sphingobacteriales</taxon>
        <taxon>Sphingobacteriaceae</taxon>
        <taxon>Mucilaginibacter</taxon>
    </lineage>
</organism>
<dbReference type="RefSeq" id="WP_377101282.1">
    <property type="nucleotide sequence ID" value="NZ_JBHTHU010000019.1"/>
</dbReference>
<reference evidence="2" key="1">
    <citation type="journal article" date="2019" name="Int. J. Syst. Evol. Microbiol.">
        <title>The Global Catalogue of Microorganisms (GCM) 10K type strain sequencing project: providing services to taxonomists for standard genome sequencing and annotation.</title>
        <authorList>
            <consortium name="The Broad Institute Genomics Platform"/>
            <consortium name="The Broad Institute Genome Sequencing Center for Infectious Disease"/>
            <person name="Wu L."/>
            <person name="Ma J."/>
        </authorList>
    </citation>
    <scope>NUCLEOTIDE SEQUENCE [LARGE SCALE GENOMIC DNA]</scope>
    <source>
        <strain evidence="2">CCUG 63418</strain>
    </source>
</reference>